<evidence type="ECO:0000256" key="8">
    <source>
        <dbReference type="ARBA" id="ARBA00022695"/>
    </source>
</evidence>
<dbReference type="InterPro" id="IPR010923">
    <property type="entry name" value="T(6)A37_SUA5"/>
</dbReference>
<keyword evidence="10 13" id="KW-0067">ATP-binding</keyword>
<feature type="domain" description="YrdC-like" evidence="14">
    <location>
        <begin position="21"/>
        <end position="207"/>
    </location>
</feature>
<evidence type="ECO:0000256" key="6">
    <source>
        <dbReference type="ARBA" id="ARBA00022679"/>
    </source>
</evidence>
<evidence type="ECO:0000313" key="16">
    <source>
        <dbReference type="Proteomes" id="UP001596143"/>
    </source>
</evidence>
<keyword evidence="7 13" id="KW-0819">tRNA processing</keyword>
<dbReference type="Pfam" id="PF01300">
    <property type="entry name" value="Sua5_yciO_yrdC"/>
    <property type="match status" value="1"/>
</dbReference>
<sequence length="341" mass="37150">MSYSQTKIWVVDKNRSELEKEPAIQEAALWINKGEVIAFPTETVYGLGADARNDKAVKKIFQAKGRPGDNPLIVHIGEKEQLHHVTRSLSCCAEQLMERFWPGPLTVILPKKEGLSSRVTAGLDTVAVRMPSHPVARALLQVANVPVAAPSANRSGKPSPTKAAHVMEDLDGKIKGVIDGGDAGYGVESTVIEVIEDIVWILRPGGVTKEQLAEVVGEKRVKETTTSSHAPKSPGMKYRHYAPNTPLLLVDGNVAMQREITKRRHAGQTVTVMAREAMRASSEEANHFVSLGQSLEEVAARLYDQLREADRTDADVILCETFPPDGLGRAIMNRLEKAASG</sequence>
<reference evidence="16" key="1">
    <citation type="journal article" date="2019" name="Int. J. Syst. Evol. Microbiol.">
        <title>The Global Catalogue of Microorganisms (GCM) 10K type strain sequencing project: providing services to taxonomists for standard genome sequencing and annotation.</title>
        <authorList>
            <consortium name="The Broad Institute Genomics Platform"/>
            <consortium name="The Broad Institute Genome Sequencing Center for Infectious Disease"/>
            <person name="Wu L."/>
            <person name="Ma J."/>
        </authorList>
    </citation>
    <scope>NUCLEOTIDE SEQUENCE [LARGE SCALE GENOMIC DNA]</scope>
    <source>
        <strain evidence="16">CGMCC 1.15790</strain>
    </source>
</reference>
<comment type="subcellular location">
    <subcellularLocation>
        <location evidence="1 13">Cytoplasm</location>
    </subcellularLocation>
</comment>
<evidence type="ECO:0000256" key="4">
    <source>
        <dbReference type="ARBA" id="ARBA00015492"/>
    </source>
</evidence>
<dbReference type="EMBL" id="JBHSPF010000009">
    <property type="protein sequence ID" value="MFC5627608.1"/>
    <property type="molecule type" value="Genomic_DNA"/>
</dbReference>
<dbReference type="GO" id="GO:0061710">
    <property type="term" value="F:L-threonylcarbamoyladenylate synthase"/>
    <property type="evidence" value="ECO:0007669"/>
    <property type="project" value="UniProtKB-EC"/>
</dbReference>
<dbReference type="PIRSF" id="PIRSF004930">
    <property type="entry name" value="Tln_factor_SUA5"/>
    <property type="match status" value="1"/>
</dbReference>
<keyword evidence="9 13" id="KW-0547">Nucleotide-binding</keyword>
<dbReference type="Gene3D" id="3.90.870.10">
    <property type="entry name" value="DHBP synthase"/>
    <property type="match status" value="1"/>
</dbReference>
<accession>A0ABW0U3T7</accession>
<dbReference type="PANTHER" id="PTHR17490:SF16">
    <property type="entry name" value="THREONYLCARBAMOYL-AMP SYNTHASE"/>
    <property type="match status" value="1"/>
</dbReference>
<evidence type="ECO:0000259" key="14">
    <source>
        <dbReference type="PROSITE" id="PS51163"/>
    </source>
</evidence>
<evidence type="ECO:0000256" key="5">
    <source>
        <dbReference type="ARBA" id="ARBA00022490"/>
    </source>
</evidence>
<keyword evidence="16" id="KW-1185">Reference proteome</keyword>
<name>A0ABW0U3T7_9BACI</name>
<evidence type="ECO:0000256" key="11">
    <source>
        <dbReference type="ARBA" id="ARBA00029774"/>
    </source>
</evidence>
<dbReference type="InterPro" id="IPR038385">
    <property type="entry name" value="Sua5/YwlC_C"/>
</dbReference>
<evidence type="ECO:0000256" key="10">
    <source>
        <dbReference type="ARBA" id="ARBA00022840"/>
    </source>
</evidence>
<organism evidence="15 16">
    <name type="scientific">Aliibacillus thermotolerans</name>
    <dbReference type="NCBI Taxonomy" id="1834418"/>
    <lineage>
        <taxon>Bacteria</taxon>
        <taxon>Bacillati</taxon>
        <taxon>Bacillota</taxon>
        <taxon>Bacilli</taxon>
        <taxon>Bacillales</taxon>
        <taxon>Bacillaceae</taxon>
        <taxon>Aliibacillus</taxon>
    </lineage>
</organism>
<dbReference type="InterPro" id="IPR006070">
    <property type="entry name" value="Sua5-like_dom"/>
</dbReference>
<dbReference type="Pfam" id="PF03481">
    <property type="entry name" value="Sua5_C"/>
    <property type="match status" value="1"/>
</dbReference>
<proteinExistence type="inferred from homology"/>
<keyword evidence="8 13" id="KW-0548">Nucleotidyltransferase</keyword>
<dbReference type="RefSeq" id="WP_270896612.1">
    <property type="nucleotide sequence ID" value="NZ_JBHSPF010000009.1"/>
</dbReference>
<evidence type="ECO:0000256" key="9">
    <source>
        <dbReference type="ARBA" id="ARBA00022741"/>
    </source>
</evidence>
<evidence type="ECO:0000256" key="1">
    <source>
        <dbReference type="ARBA" id="ARBA00004496"/>
    </source>
</evidence>
<keyword evidence="6 13" id="KW-0808">Transferase</keyword>
<evidence type="ECO:0000313" key="15">
    <source>
        <dbReference type="EMBL" id="MFC5627608.1"/>
    </source>
</evidence>
<dbReference type="PANTHER" id="PTHR17490">
    <property type="entry name" value="SUA5"/>
    <property type="match status" value="1"/>
</dbReference>
<dbReference type="InterPro" id="IPR005145">
    <property type="entry name" value="Sua5_C"/>
</dbReference>
<evidence type="ECO:0000256" key="13">
    <source>
        <dbReference type="PIRNR" id="PIRNR004930"/>
    </source>
</evidence>
<dbReference type="SUPFAM" id="SSF55821">
    <property type="entry name" value="YrdC/RibB"/>
    <property type="match status" value="1"/>
</dbReference>
<dbReference type="InterPro" id="IPR050156">
    <property type="entry name" value="TC-AMP_synthase_SUA5"/>
</dbReference>
<evidence type="ECO:0000256" key="12">
    <source>
        <dbReference type="ARBA" id="ARBA00048366"/>
    </source>
</evidence>
<dbReference type="EC" id="2.7.7.87" evidence="3 13"/>
<comment type="function">
    <text evidence="13">Required for the formation of a threonylcarbamoyl group on adenosine at position 37 (t(6)A37) in tRNAs that read codons beginning with adenine.</text>
</comment>
<dbReference type="Proteomes" id="UP001596143">
    <property type="component" value="Unassembled WGS sequence"/>
</dbReference>
<evidence type="ECO:0000256" key="2">
    <source>
        <dbReference type="ARBA" id="ARBA00007663"/>
    </source>
</evidence>
<comment type="catalytic activity">
    <reaction evidence="12 13">
        <text>L-threonine + hydrogencarbonate + ATP = L-threonylcarbamoyladenylate + diphosphate + H2O</text>
        <dbReference type="Rhea" id="RHEA:36407"/>
        <dbReference type="ChEBI" id="CHEBI:15377"/>
        <dbReference type="ChEBI" id="CHEBI:17544"/>
        <dbReference type="ChEBI" id="CHEBI:30616"/>
        <dbReference type="ChEBI" id="CHEBI:33019"/>
        <dbReference type="ChEBI" id="CHEBI:57926"/>
        <dbReference type="ChEBI" id="CHEBI:73682"/>
        <dbReference type="EC" id="2.7.7.87"/>
    </reaction>
</comment>
<dbReference type="PROSITE" id="PS51163">
    <property type="entry name" value="YRDC"/>
    <property type="match status" value="1"/>
</dbReference>
<evidence type="ECO:0000256" key="7">
    <source>
        <dbReference type="ARBA" id="ARBA00022694"/>
    </source>
</evidence>
<protein>
    <recommendedName>
        <fullName evidence="4 13">Threonylcarbamoyl-AMP synthase</fullName>
        <shortName evidence="13">TC-AMP synthase</shortName>
        <ecNumber evidence="3 13">2.7.7.87</ecNumber>
    </recommendedName>
    <alternativeName>
        <fullName evidence="11 13">L-threonylcarbamoyladenylate synthase</fullName>
    </alternativeName>
</protein>
<comment type="similarity">
    <text evidence="2 13">Belongs to the SUA5 family.</text>
</comment>
<evidence type="ECO:0000256" key="3">
    <source>
        <dbReference type="ARBA" id="ARBA00012584"/>
    </source>
</evidence>
<keyword evidence="5 13" id="KW-0963">Cytoplasm</keyword>
<dbReference type="Gene3D" id="3.40.50.11030">
    <property type="entry name" value="Threonylcarbamoyl-AMP synthase, C-terminal domain"/>
    <property type="match status" value="1"/>
</dbReference>
<comment type="caution">
    <text evidence="15">The sequence shown here is derived from an EMBL/GenBank/DDBJ whole genome shotgun (WGS) entry which is preliminary data.</text>
</comment>
<dbReference type="InterPro" id="IPR017945">
    <property type="entry name" value="DHBP_synth_RibB-like_a/b_dom"/>
</dbReference>
<dbReference type="NCBIfam" id="TIGR00057">
    <property type="entry name" value="L-threonylcarbamoyladenylate synthase"/>
    <property type="match status" value="1"/>
</dbReference>
<gene>
    <name evidence="15" type="ORF">ACFPTR_01680</name>
</gene>